<dbReference type="InterPro" id="IPR007712">
    <property type="entry name" value="RelE/ParE_toxin"/>
</dbReference>
<accession>A0ABV4IGI9</accession>
<dbReference type="RefSeq" id="WP_181389294.1">
    <property type="nucleotide sequence ID" value="NZ_JBGJLR010000027.1"/>
</dbReference>
<evidence type="ECO:0000256" key="2">
    <source>
        <dbReference type="ARBA" id="ARBA00022649"/>
    </source>
</evidence>
<dbReference type="Gene3D" id="3.30.2310.20">
    <property type="entry name" value="RelE-like"/>
    <property type="match status" value="1"/>
</dbReference>
<keyword evidence="4" id="KW-1185">Reference proteome</keyword>
<protein>
    <submittedName>
        <fullName evidence="3">Type II toxin-antitoxin system RelE/ParE family toxin</fullName>
    </submittedName>
</protein>
<reference evidence="3 4" key="1">
    <citation type="submission" date="2024-08" db="EMBL/GenBank/DDBJ databases">
        <authorList>
            <person name="Feng Z."/>
            <person name="Ronholm J."/>
        </authorList>
    </citation>
    <scope>NUCLEOTIDE SEQUENCE [LARGE SCALE GENOMIC DNA]</scope>
    <source>
        <strain evidence="3 4">4-AB0-8</strain>
    </source>
</reference>
<dbReference type="PANTHER" id="PTHR35601">
    <property type="entry name" value="TOXIN RELE"/>
    <property type="match status" value="1"/>
</dbReference>
<evidence type="ECO:0000313" key="3">
    <source>
        <dbReference type="EMBL" id="MEZ2740961.1"/>
    </source>
</evidence>
<dbReference type="Proteomes" id="UP001567350">
    <property type="component" value="Unassembled WGS sequence"/>
</dbReference>
<organism evidence="3 4">
    <name type="scientific">Comamonas jiangduensis</name>
    <dbReference type="NCBI Taxonomy" id="1194168"/>
    <lineage>
        <taxon>Bacteria</taxon>
        <taxon>Pseudomonadati</taxon>
        <taxon>Pseudomonadota</taxon>
        <taxon>Betaproteobacteria</taxon>
        <taxon>Burkholderiales</taxon>
        <taxon>Comamonadaceae</taxon>
        <taxon>Comamonas</taxon>
    </lineage>
</organism>
<comment type="caution">
    <text evidence="3">The sequence shown here is derived from an EMBL/GenBank/DDBJ whole genome shotgun (WGS) entry which is preliminary data.</text>
</comment>
<dbReference type="SUPFAM" id="SSF143011">
    <property type="entry name" value="RelE-like"/>
    <property type="match status" value="1"/>
</dbReference>
<proteinExistence type="inferred from homology"/>
<name>A0ABV4IGI9_9BURK</name>
<dbReference type="PANTHER" id="PTHR35601:SF1">
    <property type="entry name" value="TOXIN RELE"/>
    <property type="match status" value="1"/>
</dbReference>
<dbReference type="InterPro" id="IPR035093">
    <property type="entry name" value="RelE/ParE_toxin_dom_sf"/>
</dbReference>
<dbReference type="EMBL" id="JBGJLR010000027">
    <property type="protein sequence ID" value="MEZ2740961.1"/>
    <property type="molecule type" value="Genomic_DNA"/>
</dbReference>
<evidence type="ECO:0000256" key="1">
    <source>
        <dbReference type="ARBA" id="ARBA00006226"/>
    </source>
</evidence>
<comment type="similarity">
    <text evidence="1">Belongs to the RelE toxin family.</text>
</comment>
<gene>
    <name evidence="3" type="ORF">ACBP88_16195</name>
</gene>
<keyword evidence="2" id="KW-1277">Toxin-antitoxin system</keyword>
<sequence length="48" mass="5836">MNYLQNSGRFRELWKYRVGDYRIIADIEDGVMRVLVLKVGNRREVYRS</sequence>
<dbReference type="Pfam" id="PF05016">
    <property type="entry name" value="ParE_toxin"/>
    <property type="match status" value="1"/>
</dbReference>
<evidence type="ECO:0000313" key="4">
    <source>
        <dbReference type="Proteomes" id="UP001567350"/>
    </source>
</evidence>